<dbReference type="AlphaFoldDB" id="A0A2U3MZ86"/>
<accession>A0A2U3MZ86</accession>
<protein>
    <submittedName>
        <fullName evidence="4">Porin-like protein NicP</fullName>
    </submittedName>
</protein>
<proteinExistence type="inferred from homology"/>
<dbReference type="PANTHER" id="PTHR34596:SF2">
    <property type="entry name" value="CHITOPORIN"/>
    <property type="match status" value="1"/>
</dbReference>
<dbReference type="InterPro" id="IPR005318">
    <property type="entry name" value="OM_porin_bac"/>
</dbReference>
<evidence type="ECO:0000313" key="4">
    <source>
        <dbReference type="EMBL" id="SPL70746.1"/>
    </source>
</evidence>
<evidence type="ECO:0000256" key="1">
    <source>
        <dbReference type="ARBA" id="ARBA00009075"/>
    </source>
</evidence>
<gene>
    <name evidence="4" type="primary">nicP_1</name>
    <name evidence="4" type="ORF">KPC_1924</name>
</gene>
<dbReference type="Pfam" id="PF03573">
    <property type="entry name" value="OprD"/>
    <property type="match status" value="1"/>
</dbReference>
<reference evidence="5" key="1">
    <citation type="submission" date="2018-03" db="EMBL/GenBank/DDBJ databases">
        <authorList>
            <person name="Blom J."/>
        </authorList>
    </citation>
    <scope>NUCLEOTIDE SEQUENCE [LARGE SCALE GENOMIC DNA]</scope>
    <source>
        <strain evidence="5">KPC-SM-21</strain>
    </source>
</reference>
<dbReference type="PANTHER" id="PTHR34596">
    <property type="entry name" value="CHITOPORIN"/>
    <property type="match status" value="1"/>
</dbReference>
<dbReference type="InParanoid" id="A0A2U3MZ86"/>
<dbReference type="Proteomes" id="UP000245974">
    <property type="component" value="Unassembled WGS sequence"/>
</dbReference>
<keyword evidence="3" id="KW-0732">Signal</keyword>
<sequence>MKIQHILYGVMASYCLNSVTHADFIEDASGTVYLKNFYFNRNFDDNNTKTLSNWSQAASLLWKSGYTDTPLQFGLDTNIRYAYRLSSAKNIVDNVMPYDDAKQQQAQDQVKLGAVLRMKYSKTELQIGELTPRLPIVHTDVAMQLPTTFLGGMLESNEFKNTKITLGRLTKVSGRNSEDYSKFQLVNGTTKAQSDALNFAGIDYDFKQQQVRYFIADLEDIYLQNFLSYEHRFKLDDQLNLKSNFYLFDTQDTGDALEGKIDSQAYATLQTLSYGNHAFAVGYKHMAGDTKFPLLANWVPQLYLANWSVGTFMQKDERSWQLRYDYDFKGLGLEGLKTTLRYYDGRHIDNNGGKRGTEKEFDFIVNYDVQSGPFKGVGMSWLYADYKNSLAKDYIENRLALTYTYNF</sequence>
<dbReference type="EMBL" id="OOGT01000079">
    <property type="protein sequence ID" value="SPL70746.1"/>
    <property type="molecule type" value="Genomic_DNA"/>
</dbReference>
<keyword evidence="2" id="KW-0813">Transport</keyword>
<comment type="similarity">
    <text evidence="1">Belongs to the outer membrane porin (Opr) (TC 1.B.25) family.</text>
</comment>
<dbReference type="Gene3D" id="2.40.160.10">
    <property type="entry name" value="Porin"/>
    <property type="match status" value="1"/>
</dbReference>
<evidence type="ECO:0000256" key="2">
    <source>
        <dbReference type="ARBA" id="ARBA00022448"/>
    </source>
</evidence>
<evidence type="ECO:0000256" key="3">
    <source>
        <dbReference type="ARBA" id="ARBA00022729"/>
    </source>
</evidence>
<organism evidence="4 5">
    <name type="scientific">Acinetobacter stercoris</name>
    <dbReference type="NCBI Taxonomy" id="2126983"/>
    <lineage>
        <taxon>Bacteria</taxon>
        <taxon>Pseudomonadati</taxon>
        <taxon>Pseudomonadota</taxon>
        <taxon>Gammaproteobacteria</taxon>
        <taxon>Moraxellales</taxon>
        <taxon>Moraxellaceae</taxon>
        <taxon>Acinetobacter</taxon>
    </lineage>
</organism>
<dbReference type="GO" id="GO:0016020">
    <property type="term" value="C:membrane"/>
    <property type="evidence" value="ECO:0007669"/>
    <property type="project" value="InterPro"/>
</dbReference>
<dbReference type="GO" id="GO:0015288">
    <property type="term" value="F:porin activity"/>
    <property type="evidence" value="ECO:0007669"/>
    <property type="project" value="TreeGrafter"/>
</dbReference>
<keyword evidence="5" id="KW-1185">Reference proteome</keyword>
<dbReference type="InterPro" id="IPR023614">
    <property type="entry name" value="Porin_dom_sf"/>
</dbReference>
<name>A0A2U3MZ86_9GAMM</name>
<evidence type="ECO:0000313" key="5">
    <source>
        <dbReference type="Proteomes" id="UP000245974"/>
    </source>
</evidence>
<dbReference type="RefSeq" id="WP_121974200.1">
    <property type="nucleotide sequence ID" value="NZ_OOGT01000079.1"/>
</dbReference>
<dbReference type="OrthoDB" id="6759120at2"/>